<dbReference type="InterPro" id="IPR055210">
    <property type="entry name" value="CtpA/B_N"/>
</dbReference>
<accession>A0A2H0RH13</accession>
<dbReference type="InterPro" id="IPR004447">
    <property type="entry name" value="Peptidase_S41A"/>
</dbReference>
<dbReference type="SUPFAM" id="SSF52096">
    <property type="entry name" value="ClpP/crotonase"/>
    <property type="match status" value="1"/>
</dbReference>
<comment type="caution">
    <text evidence="7">The sequence shown here is derived from an EMBL/GenBank/DDBJ whole genome shotgun (WGS) entry which is preliminary data.</text>
</comment>
<dbReference type="GO" id="GO:0004175">
    <property type="term" value="F:endopeptidase activity"/>
    <property type="evidence" value="ECO:0007669"/>
    <property type="project" value="TreeGrafter"/>
</dbReference>
<dbReference type="FunFam" id="2.30.42.10:FF:000063">
    <property type="entry name" value="Peptidase, S41 family"/>
    <property type="match status" value="1"/>
</dbReference>
<dbReference type="InterPro" id="IPR036034">
    <property type="entry name" value="PDZ_sf"/>
</dbReference>
<evidence type="ECO:0000313" key="7">
    <source>
        <dbReference type="EMBL" id="PIR45829.1"/>
    </source>
</evidence>
<comment type="similarity">
    <text evidence="1 5">Belongs to the peptidase S41A family.</text>
</comment>
<feature type="domain" description="PDZ" evidence="6">
    <location>
        <begin position="113"/>
        <end position="181"/>
    </location>
</feature>
<dbReference type="PANTHER" id="PTHR32060:SF30">
    <property type="entry name" value="CARBOXY-TERMINAL PROCESSING PROTEASE CTPA"/>
    <property type="match status" value="1"/>
</dbReference>
<dbReference type="PROSITE" id="PS50106">
    <property type="entry name" value="PDZ"/>
    <property type="match status" value="1"/>
</dbReference>
<dbReference type="InterPro" id="IPR001478">
    <property type="entry name" value="PDZ"/>
</dbReference>
<dbReference type="SMART" id="SM00228">
    <property type="entry name" value="PDZ"/>
    <property type="match status" value="1"/>
</dbReference>
<dbReference type="GO" id="GO:0007165">
    <property type="term" value="P:signal transduction"/>
    <property type="evidence" value="ECO:0007669"/>
    <property type="project" value="TreeGrafter"/>
</dbReference>
<dbReference type="EMBL" id="PCYK01000025">
    <property type="protein sequence ID" value="PIR45829.1"/>
    <property type="molecule type" value="Genomic_DNA"/>
</dbReference>
<dbReference type="GO" id="GO:0006508">
    <property type="term" value="P:proteolysis"/>
    <property type="evidence" value="ECO:0007669"/>
    <property type="project" value="UniProtKB-KW"/>
</dbReference>
<name>A0A2H0RH13_9BACT</name>
<dbReference type="GO" id="GO:0008236">
    <property type="term" value="F:serine-type peptidase activity"/>
    <property type="evidence" value="ECO:0007669"/>
    <property type="project" value="UniProtKB-KW"/>
</dbReference>
<keyword evidence="4 5" id="KW-0720">Serine protease</keyword>
<dbReference type="Pfam" id="PF03572">
    <property type="entry name" value="Peptidase_S41"/>
    <property type="match status" value="1"/>
</dbReference>
<gene>
    <name evidence="7" type="ORF">COV08_02950</name>
</gene>
<organism evidence="7 8">
    <name type="scientific">Candidatus Vogelbacteria bacterium CG10_big_fil_rev_8_21_14_0_10_49_38</name>
    <dbReference type="NCBI Taxonomy" id="1975043"/>
    <lineage>
        <taxon>Bacteria</taxon>
        <taxon>Candidatus Vogeliibacteriota</taxon>
    </lineage>
</organism>
<dbReference type="InterPro" id="IPR029045">
    <property type="entry name" value="ClpP/crotonase-like_dom_sf"/>
</dbReference>
<dbReference type="InterPro" id="IPR041489">
    <property type="entry name" value="PDZ_6"/>
</dbReference>
<evidence type="ECO:0000313" key="8">
    <source>
        <dbReference type="Proteomes" id="UP000230431"/>
    </source>
</evidence>
<dbReference type="Pfam" id="PF17820">
    <property type="entry name" value="PDZ_6"/>
    <property type="match status" value="1"/>
</dbReference>
<dbReference type="Proteomes" id="UP000230431">
    <property type="component" value="Unassembled WGS sequence"/>
</dbReference>
<dbReference type="Pfam" id="PF22694">
    <property type="entry name" value="CtpB_N-like"/>
    <property type="match status" value="1"/>
</dbReference>
<reference evidence="7 8" key="1">
    <citation type="submission" date="2017-09" db="EMBL/GenBank/DDBJ databases">
        <title>Depth-based differentiation of microbial function through sediment-hosted aquifers and enrichment of novel symbionts in the deep terrestrial subsurface.</title>
        <authorList>
            <person name="Probst A.J."/>
            <person name="Ladd B."/>
            <person name="Jarett J.K."/>
            <person name="Geller-Mcgrath D.E."/>
            <person name="Sieber C.M."/>
            <person name="Emerson J.B."/>
            <person name="Anantharaman K."/>
            <person name="Thomas B.C."/>
            <person name="Malmstrom R."/>
            <person name="Stieglmeier M."/>
            <person name="Klingl A."/>
            <person name="Woyke T."/>
            <person name="Ryan C.M."/>
            <person name="Banfield J.F."/>
        </authorList>
    </citation>
    <scope>NUCLEOTIDE SEQUENCE [LARGE SCALE GENOMIC DNA]</scope>
    <source>
        <strain evidence="7">CG10_big_fil_rev_8_21_14_0_10_49_38</strain>
    </source>
</reference>
<sequence length="415" mass="44366">MKERSLIKLAVWLPAGFALLVVFAAGLYLGHTSGALADPAPGVVGQDEGRPEKVDFSLFWQAWKLIDQKYVTDNGNTTTTAVVSDQEKVYGAIAGLVQSLGDPYSIFLPPEENKKFEEEISGNFSGAGMEIGTKAGVLTVIAPLSGSPASRAGVLAGDKILRIGETLTVGLSADEAVNLIRGPAGTTVNLTLSRGEDDKAKVVELAIKREVITIPTIEAKLLPEGVFLIRLFNFSAISANLFRDALRQFVLSGSDKLILDLRGNPGGFLEASVEMASWFLPAGRVVLVEKHGEGSEDKTYRSHGYDIFNDQLKMAILVDRGSASASEILAGALREHGVARLVGEKTFGKGSVQELVPLPDNSSLKLTIAKWYTPQGHSISQNGLVPDLEVKMEETDLTAGRDPQLAAAVDLLLKK</sequence>
<dbReference type="AlphaFoldDB" id="A0A2H0RH13"/>
<evidence type="ECO:0000256" key="5">
    <source>
        <dbReference type="RuleBase" id="RU004404"/>
    </source>
</evidence>
<proteinExistence type="inferred from homology"/>
<dbReference type="Gene3D" id="2.30.42.10">
    <property type="match status" value="1"/>
</dbReference>
<dbReference type="CDD" id="cd06782">
    <property type="entry name" value="cpPDZ_CPP-like"/>
    <property type="match status" value="1"/>
</dbReference>
<dbReference type="PANTHER" id="PTHR32060">
    <property type="entry name" value="TAIL-SPECIFIC PROTEASE"/>
    <property type="match status" value="1"/>
</dbReference>
<keyword evidence="3 5" id="KW-0378">Hydrolase</keyword>
<dbReference type="SMART" id="SM00245">
    <property type="entry name" value="TSPc"/>
    <property type="match status" value="1"/>
</dbReference>
<dbReference type="NCBIfam" id="TIGR00225">
    <property type="entry name" value="prc"/>
    <property type="match status" value="1"/>
</dbReference>
<protein>
    <recommendedName>
        <fullName evidence="6">PDZ domain-containing protein</fullName>
    </recommendedName>
</protein>
<keyword evidence="2 5" id="KW-0645">Protease</keyword>
<evidence type="ECO:0000256" key="4">
    <source>
        <dbReference type="ARBA" id="ARBA00022825"/>
    </source>
</evidence>
<evidence type="ECO:0000256" key="1">
    <source>
        <dbReference type="ARBA" id="ARBA00009179"/>
    </source>
</evidence>
<evidence type="ECO:0000259" key="6">
    <source>
        <dbReference type="PROSITE" id="PS50106"/>
    </source>
</evidence>
<evidence type="ECO:0000256" key="3">
    <source>
        <dbReference type="ARBA" id="ARBA00022801"/>
    </source>
</evidence>
<dbReference type="Gene3D" id="3.30.750.44">
    <property type="match status" value="1"/>
</dbReference>
<dbReference type="SUPFAM" id="SSF50156">
    <property type="entry name" value="PDZ domain-like"/>
    <property type="match status" value="1"/>
</dbReference>
<dbReference type="InterPro" id="IPR005151">
    <property type="entry name" value="Tail-specific_protease"/>
</dbReference>
<dbReference type="Gene3D" id="3.90.226.10">
    <property type="entry name" value="2-enoyl-CoA Hydratase, Chain A, domain 1"/>
    <property type="match status" value="1"/>
</dbReference>
<evidence type="ECO:0000256" key="2">
    <source>
        <dbReference type="ARBA" id="ARBA00022670"/>
    </source>
</evidence>
<dbReference type="GO" id="GO:0030288">
    <property type="term" value="C:outer membrane-bounded periplasmic space"/>
    <property type="evidence" value="ECO:0007669"/>
    <property type="project" value="TreeGrafter"/>
</dbReference>
<dbReference type="CDD" id="cd07560">
    <property type="entry name" value="Peptidase_S41_CPP"/>
    <property type="match status" value="1"/>
</dbReference>